<proteinExistence type="inferred from homology"/>
<dbReference type="AlphaFoldDB" id="A0A2H0WSG8"/>
<dbReference type="Proteomes" id="UP000231198">
    <property type="component" value="Unassembled WGS sequence"/>
</dbReference>
<protein>
    <recommendedName>
        <fullName evidence="10">Purine nucleoside phosphorylase</fullName>
    </recommendedName>
</protein>
<dbReference type="InterPro" id="IPR003730">
    <property type="entry name" value="Cu_polyphenol_OxRdtase"/>
</dbReference>
<comment type="catalytic activity">
    <reaction evidence="1">
        <text>inosine + phosphate = alpha-D-ribose 1-phosphate + hypoxanthine</text>
        <dbReference type="Rhea" id="RHEA:27646"/>
        <dbReference type="ChEBI" id="CHEBI:17368"/>
        <dbReference type="ChEBI" id="CHEBI:17596"/>
        <dbReference type="ChEBI" id="CHEBI:43474"/>
        <dbReference type="ChEBI" id="CHEBI:57720"/>
        <dbReference type="EC" id="2.4.2.1"/>
    </reaction>
    <physiologicalReaction direction="left-to-right" evidence="1">
        <dbReference type="Rhea" id="RHEA:27647"/>
    </physiologicalReaction>
</comment>
<dbReference type="EMBL" id="PEZG01000063">
    <property type="protein sequence ID" value="PIS15571.1"/>
    <property type="molecule type" value="Genomic_DNA"/>
</dbReference>
<evidence type="ECO:0000256" key="1">
    <source>
        <dbReference type="ARBA" id="ARBA00000553"/>
    </source>
</evidence>
<evidence type="ECO:0000256" key="7">
    <source>
        <dbReference type="ARBA" id="ARBA00047989"/>
    </source>
</evidence>
<evidence type="ECO:0000256" key="3">
    <source>
        <dbReference type="ARBA" id="ARBA00022679"/>
    </source>
</evidence>
<comment type="catalytic activity">
    <reaction evidence="8">
        <text>adenosine + phosphate = alpha-D-ribose 1-phosphate + adenine</text>
        <dbReference type="Rhea" id="RHEA:27642"/>
        <dbReference type="ChEBI" id="CHEBI:16335"/>
        <dbReference type="ChEBI" id="CHEBI:16708"/>
        <dbReference type="ChEBI" id="CHEBI:43474"/>
        <dbReference type="ChEBI" id="CHEBI:57720"/>
        <dbReference type="EC" id="2.4.2.1"/>
    </reaction>
    <physiologicalReaction direction="left-to-right" evidence="8">
        <dbReference type="Rhea" id="RHEA:27643"/>
    </physiologicalReaction>
</comment>
<evidence type="ECO:0000256" key="2">
    <source>
        <dbReference type="ARBA" id="ARBA00007353"/>
    </source>
</evidence>
<keyword evidence="4" id="KW-0479">Metal-binding</keyword>
<gene>
    <name evidence="11" type="ORF">COT62_02995</name>
</gene>
<dbReference type="InterPro" id="IPR038371">
    <property type="entry name" value="Cu_polyphenol_OxRdtase_sf"/>
</dbReference>
<dbReference type="NCBIfam" id="TIGR00726">
    <property type="entry name" value="peptidoglycan editing factor PgeF"/>
    <property type="match status" value="1"/>
</dbReference>
<evidence type="ECO:0000256" key="4">
    <source>
        <dbReference type="ARBA" id="ARBA00022723"/>
    </source>
</evidence>
<evidence type="ECO:0000256" key="8">
    <source>
        <dbReference type="ARBA" id="ARBA00048968"/>
    </source>
</evidence>
<dbReference type="GO" id="GO:0005507">
    <property type="term" value="F:copper ion binding"/>
    <property type="evidence" value="ECO:0007669"/>
    <property type="project" value="TreeGrafter"/>
</dbReference>
<dbReference type="SUPFAM" id="SSF64438">
    <property type="entry name" value="CNF1/YfiH-like putative cysteine hydrolases"/>
    <property type="match status" value="1"/>
</dbReference>
<keyword evidence="5" id="KW-0378">Hydrolase</keyword>
<evidence type="ECO:0000256" key="10">
    <source>
        <dbReference type="RuleBase" id="RU361274"/>
    </source>
</evidence>
<dbReference type="CDD" id="cd16833">
    <property type="entry name" value="YfiH"/>
    <property type="match status" value="1"/>
</dbReference>
<dbReference type="Gene3D" id="3.60.140.10">
    <property type="entry name" value="CNF1/YfiH-like putative cysteine hydrolases"/>
    <property type="match status" value="1"/>
</dbReference>
<comment type="catalytic activity">
    <reaction evidence="9">
        <text>S-methyl-5'-thioadenosine + phosphate = 5-(methylsulfanyl)-alpha-D-ribose 1-phosphate + adenine</text>
        <dbReference type="Rhea" id="RHEA:11852"/>
        <dbReference type="ChEBI" id="CHEBI:16708"/>
        <dbReference type="ChEBI" id="CHEBI:17509"/>
        <dbReference type="ChEBI" id="CHEBI:43474"/>
        <dbReference type="ChEBI" id="CHEBI:58533"/>
        <dbReference type="EC" id="2.4.2.28"/>
    </reaction>
    <physiologicalReaction direction="left-to-right" evidence="9">
        <dbReference type="Rhea" id="RHEA:11853"/>
    </physiologicalReaction>
</comment>
<evidence type="ECO:0000256" key="9">
    <source>
        <dbReference type="ARBA" id="ARBA00049893"/>
    </source>
</evidence>
<dbReference type="GO" id="GO:0017061">
    <property type="term" value="F:S-methyl-5-thioadenosine phosphorylase activity"/>
    <property type="evidence" value="ECO:0007669"/>
    <property type="project" value="UniProtKB-EC"/>
</dbReference>
<reference evidence="12" key="1">
    <citation type="submission" date="2017-09" db="EMBL/GenBank/DDBJ databases">
        <title>Depth-based differentiation of microbial function through sediment-hosted aquifers and enrichment of novel symbionts in the deep terrestrial subsurface.</title>
        <authorList>
            <person name="Probst A.J."/>
            <person name="Ladd B."/>
            <person name="Jarett J.K."/>
            <person name="Geller-Mcgrath D.E."/>
            <person name="Sieber C.M.K."/>
            <person name="Emerson J.B."/>
            <person name="Anantharaman K."/>
            <person name="Thomas B.C."/>
            <person name="Malmstrom R."/>
            <person name="Stieglmeier M."/>
            <person name="Klingl A."/>
            <person name="Woyke T."/>
            <person name="Ryan C.M."/>
            <person name="Banfield J.F."/>
        </authorList>
    </citation>
    <scope>NUCLEOTIDE SEQUENCE [LARGE SCALE GENOMIC DNA]</scope>
</reference>
<dbReference type="PANTHER" id="PTHR30616:SF2">
    <property type="entry name" value="PURINE NUCLEOSIDE PHOSPHORYLASE LACC1"/>
    <property type="match status" value="1"/>
</dbReference>
<dbReference type="Pfam" id="PF02578">
    <property type="entry name" value="Cu-oxidase_4"/>
    <property type="match status" value="1"/>
</dbReference>
<keyword evidence="3" id="KW-0808">Transferase</keyword>
<evidence type="ECO:0000313" key="12">
    <source>
        <dbReference type="Proteomes" id="UP000231198"/>
    </source>
</evidence>
<name>A0A2H0WSG8_9BACT</name>
<accession>A0A2H0WSG8</accession>
<sequence>MIRFDSDLNIFYPSLIADKTFSCGFTTKLCGDMRRTENISAFFSSANLFPKTMVLPEQIHSVNIAVFDPFKEQTYPIEILEDTDAVLTSLAHVALIVRTADCVPVIFIDKEKNILGISHQGWRGTLKKLVCLVIEKMKELGSKPENIQASIGPSINDCCYSIDEDRRYQFLSEFNGYSNRVLLSRRGQTFLNLPLLNYLLLIESGIRREAIDYFPFCTCCDEERFFSYRRDHKKNYGNMLHFIVRN</sequence>
<keyword evidence="6" id="KW-0862">Zinc</keyword>
<dbReference type="InterPro" id="IPR011324">
    <property type="entry name" value="Cytotoxic_necrot_fac-like_cat"/>
</dbReference>
<comment type="caution">
    <text evidence="11">The sequence shown here is derived from an EMBL/GenBank/DDBJ whole genome shotgun (WGS) entry which is preliminary data.</text>
</comment>
<comment type="catalytic activity">
    <reaction evidence="7">
        <text>adenosine + H2O + H(+) = inosine + NH4(+)</text>
        <dbReference type="Rhea" id="RHEA:24408"/>
        <dbReference type="ChEBI" id="CHEBI:15377"/>
        <dbReference type="ChEBI" id="CHEBI:15378"/>
        <dbReference type="ChEBI" id="CHEBI:16335"/>
        <dbReference type="ChEBI" id="CHEBI:17596"/>
        <dbReference type="ChEBI" id="CHEBI:28938"/>
        <dbReference type="EC" id="3.5.4.4"/>
    </reaction>
    <physiologicalReaction direction="left-to-right" evidence="7">
        <dbReference type="Rhea" id="RHEA:24409"/>
    </physiologicalReaction>
</comment>
<evidence type="ECO:0000313" key="11">
    <source>
        <dbReference type="EMBL" id="PIS15571.1"/>
    </source>
</evidence>
<dbReference type="GO" id="GO:0016787">
    <property type="term" value="F:hydrolase activity"/>
    <property type="evidence" value="ECO:0007669"/>
    <property type="project" value="UniProtKB-KW"/>
</dbReference>
<organism evidence="11 12">
    <name type="scientific">Candidatus Roizmanbacteria bacterium CG09_land_8_20_14_0_10_41_9</name>
    <dbReference type="NCBI Taxonomy" id="1974850"/>
    <lineage>
        <taxon>Bacteria</taxon>
        <taxon>Candidatus Roizmaniibacteriota</taxon>
    </lineage>
</organism>
<evidence type="ECO:0000256" key="6">
    <source>
        <dbReference type="ARBA" id="ARBA00022833"/>
    </source>
</evidence>
<evidence type="ECO:0000256" key="5">
    <source>
        <dbReference type="ARBA" id="ARBA00022801"/>
    </source>
</evidence>
<comment type="similarity">
    <text evidence="2 10">Belongs to the purine nucleoside phosphorylase YfiH/LACC1 family.</text>
</comment>
<dbReference type="PANTHER" id="PTHR30616">
    <property type="entry name" value="UNCHARACTERIZED PROTEIN YFIH"/>
    <property type="match status" value="1"/>
</dbReference>